<accession>A0ABD5XXI3</accession>
<dbReference type="Proteomes" id="UP001596432">
    <property type="component" value="Unassembled WGS sequence"/>
</dbReference>
<keyword evidence="3" id="KW-1185">Reference proteome</keyword>
<dbReference type="EMBL" id="JBHTAS010000001">
    <property type="protein sequence ID" value="MFC7138394.1"/>
    <property type="molecule type" value="Genomic_DNA"/>
</dbReference>
<evidence type="ECO:0000259" key="1">
    <source>
        <dbReference type="Pfam" id="PF18545"/>
    </source>
</evidence>
<protein>
    <submittedName>
        <fullName evidence="2">HalOD1 output domain-containing protein</fullName>
    </submittedName>
</protein>
<evidence type="ECO:0000313" key="2">
    <source>
        <dbReference type="EMBL" id="MFC7138394.1"/>
    </source>
</evidence>
<comment type="caution">
    <text evidence="2">The sequence shown here is derived from an EMBL/GenBank/DDBJ whole genome shotgun (WGS) entry which is preliminary data.</text>
</comment>
<gene>
    <name evidence="2" type="ORF">ACFQMA_00905</name>
</gene>
<name>A0ABD5XXI3_9EURY</name>
<dbReference type="RefSeq" id="WP_274324024.1">
    <property type="nucleotide sequence ID" value="NZ_CP118158.1"/>
</dbReference>
<dbReference type="Pfam" id="PF18545">
    <property type="entry name" value="HalOD1"/>
    <property type="match status" value="1"/>
</dbReference>
<sequence length="88" mass="9402">MKQSPIETEATYEIDDDQSAAEAVLDAVAERAGVGVLDLSVPLYDAVDPDALNSFYRACDDGESATVAFSYYGYDVEVSGNGRVLLSE</sequence>
<feature type="domain" description="Halobacterial output" evidence="1">
    <location>
        <begin position="16"/>
        <end position="85"/>
    </location>
</feature>
<organism evidence="2 3">
    <name type="scientific">Halosimplex aquaticum</name>
    <dbReference type="NCBI Taxonomy" id="3026162"/>
    <lineage>
        <taxon>Archaea</taxon>
        <taxon>Methanobacteriati</taxon>
        <taxon>Methanobacteriota</taxon>
        <taxon>Stenosarchaea group</taxon>
        <taxon>Halobacteria</taxon>
        <taxon>Halobacteriales</taxon>
        <taxon>Haloarculaceae</taxon>
        <taxon>Halosimplex</taxon>
    </lineage>
</organism>
<dbReference type="InterPro" id="IPR040624">
    <property type="entry name" value="HalOD1"/>
</dbReference>
<reference evidence="2 3" key="1">
    <citation type="journal article" date="2019" name="Int. J. Syst. Evol. Microbiol.">
        <title>The Global Catalogue of Microorganisms (GCM) 10K type strain sequencing project: providing services to taxonomists for standard genome sequencing and annotation.</title>
        <authorList>
            <consortium name="The Broad Institute Genomics Platform"/>
            <consortium name="The Broad Institute Genome Sequencing Center for Infectious Disease"/>
            <person name="Wu L."/>
            <person name="Ma J."/>
        </authorList>
    </citation>
    <scope>NUCLEOTIDE SEQUENCE [LARGE SCALE GENOMIC DNA]</scope>
    <source>
        <strain evidence="2 3">XZYJT29</strain>
    </source>
</reference>
<proteinExistence type="predicted"/>
<evidence type="ECO:0000313" key="3">
    <source>
        <dbReference type="Proteomes" id="UP001596432"/>
    </source>
</evidence>
<dbReference type="AlphaFoldDB" id="A0ABD5XXI3"/>
<dbReference type="GeneID" id="78818631"/>